<dbReference type="AlphaFoldDB" id="A0A0M3IL67"/>
<keyword evidence="1" id="KW-1185">Reference proteome</keyword>
<evidence type="ECO:0000313" key="1">
    <source>
        <dbReference type="Proteomes" id="UP000036681"/>
    </source>
</evidence>
<proteinExistence type="predicted"/>
<accession>A0A0M3IL67</accession>
<protein>
    <submittedName>
        <fullName evidence="2">HalOD1 domain-containing protein</fullName>
    </submittedName>
</protein>
<dbReference type="WBParaSite" id="ALUE_0001949501-mRNA-1">
    <property type="protein sequence ID" value="ALUE_0001949501-mRNA-1"/>
    <property type="gene ID" value="ALUE_0001949501"/>
</dbReference>
<name>A0A0M3IL67_ASCLU</name>
<dbReference type="Proteomes" id="UP000036681">
    <property type="component" value="Unplaced"/>
</dbReference>
<sequence length="85" mass="9423">MSTLSRRPLRLAYRIAGGCTVVELREALFDCDGEPQTELVDGFTPSTSTELTERFNKSALPVTVESTFVFTAGELVDEDDDVDYK</sequence>
<organism evidence="1 2">
    <name type="scientific">Ascaris lumbricoides</name>
    <name type="common">Giant roundworm</name>
    <dbReference type="NCBI Taxonomy" id="6252"/>
    <lineage>
        <taxon>Eukaryota</taxon>
        <taxon>Metazoa</taxon>
        <taxon>Ecdysozoa</taxon>
        <taxon>Nematoda</taxon>
        <taxon>Chromadorea</taxon>
        <taxon>Rhabditida</taxon>
        <taxon>Spirurina</taxon>
        <taxon>Ascaridomorpha</taxon>
        <taxon>Ascaridoidea</taxon>
        <taxon>Ascarididae</taxon>
        <taxon>Ascaris</taxon>
    </lineage>
</organism>
<evidence type="ECO:0000313" key="2">
    <source>
        <dbReference type="WBParaSite" id="ALUE_0001949501-mRNA-1"/>
    </source>
</evidence>
<reference evidence="2" key="1">
    <citation type="submission" date="2017-02" db="UniProtKB">
        <authorList>
            <consortium name="WormBaseParasite"/>
        </authorList>
    </citation>
    <scope>IDENTIFICATION</scope>
</reference>